<comment type="caution">
    <text evidence="1">The sequence shown here is derived from an EMBL/GenBank/DDBJ whole genome shotgun (WGS) entry which is preliminary data.</text>
</comment>
<gene>
    <name evidence="1" type="ORF">ACFQDD_12935</name>
</gene>
<organism evidence="1 2">
    <name type="scientific">Halorubrum pallidum</name>
    <dbReference type="NCBI Taxonomy" id="1526114"/>
    <lineage>
        <taxon>Archaea</taxon>
        <taxon>Methanobacteriati</taxon>
        <taxon>Methanobacteriota</taxon>
        <taxon>Stenosarchaea group</taxon>
        <taxon>Halobacteria</taxon>
        <taxon>Halobacteriales</taxon>
        <taxon>Haloferacaceae</taxon>
        <taxon>Halorubrum</taxon>
    </lineage>
</organism>
<dbReference type="Proteomes" id="UP001596274">
    <property type="component" value="Unassembled WGS sequence"/>
</dbReference>
<proteinExistence type="predicted"/>
<keyword evidence="2" id="KW-1185">Reference proteome</keyword>
<dbReference type="GO" id="GO:0016853">
    <property type="term" value="F:isomerase activity"/>
    <property type="evidence" value="ECO:0007669"/>
    <property type="project" value="UniProtKB-KW"/>
</dbReference>
<reference evidence="1 2" key="1">
    <citation type="journal article" date="2019" name="Int. J. Syst. Evol. Microbiol.">
        <title>The Global Catalogue of Microorganisms (GCM) 10K type strain sequencing project: providing services to taxonomists for standard genome sequencing and annotation.</title>
        <authorList>
            <consortium name="The Broad Institute Genomics Platform"/>
            <consortium name="The Broad Institute Genome Sequencing Center for Infectious Disease"/>
            <person name="Wu L."/>
            <person name="Ma J."/>
        </authorList>
    </citation>
    <scope>NUCLEOTIDE SEQUENCE [LARGE SCALE GENOMIC DNA]</scope>
    <source>
        <strain evidence="1 2">PJ61</strain>
    </source>
</reference>
<evidence type="ECO:0000313" key="1">
    <source>
        <dbReference type="EMBL" id="MFC6772407.1"/>
    </source>
</evidence>
<dbReference type="SUPFAM" id="SSF75445">
    <property type="entry name" value="D-ribose-5-phosphate isomerase (RpiA), lid domain"/>
    <property type="match status" value="1"/>
</dbReference>
<dbReference type="AlphaFoldDB" id="A0ABD5T9H4"/>
<evidence type="ECO:0000313" key="2">
    <source>
        <dbReference type="Proteomes" id="UP001596274"/>
    </source>
</evidence>
<feature type="non-terminal residue" evidence="1">
    <location>
        <position position="1"/>
    </location>
</feature>
<accession>A0ABD5T9H4</accession>
<protein>
    <submittedName>
        <fullName evidence="1">Ribose-5-phosphate isomerase A</fullName>
    </submittedName>
</protein>
<dbReference type="Gene3D" id="3.30.70.260">
    <property type="match status" value="1"/>
</dbReference>
<dbReference type="PANTHER" id="PTHR11934:SF0">
    <property type="entry name" value="RIBOSE-5-PHOSPHATE ISOMERASE"/>
    <property type="match status" value="1"/>
</dbReference>
<sequence length="65" mass="6855">ERKDGPVVTDNGNLVFDCAFGEIADPAALSTTLSETPGVVDHGLFVDLADEIHVGTATDVRVVTW</sequence>
<dbReference type="InterPro" id="IPR004788">
    <property type="entry name" value="Ribose5P_isomerase_type_A"/>
</dbReference>
<dbReference type="Pfam" id="PF06026">
    <property type="entry name" value="Rib_5-P_isom_A"/>
    <property type="match status" value="1"/>
</dbReference>
<dbReference type="EMBL" id="JBHSWT010000784">
    <property type="protein sequence ID" value="MFC6772407.1"/>
    <property type="molecule type" value="Genomic_DNA"/>
</dbReference>
<name>A0ABD5T9H4_9EURY</name>
<keyword evidence="1" id="KW-0413">Isomerase</keyword>
<dbReference type="PANTHER" id="PTHR11934">
    <property type="entry name" value="RIBOSE-5-PHOSPHATE ISOMERASE"/>
    <property type="match status" value="1"/>
</dbReference>